<keyword evidence="4" id="KW-1185">Reference proteome</keyword>
<evidence type="ECO:0000313" key="3">
    <source>
        <dbReference type="EMBL" id="RZF42528.1"/>
    </source>
</evidence>
<feature type="domain" description="CARD" evidence="2">
    <location>
        <begin position="45"/>
        <end position="126"/>
    </location>
</feature>
<feature type="region of interest" description="Disordered" evidence="1">
    <location>
        <begin position="130"/>
        <end position="169"/>
    </location>
</feature>
<dbReference type="InParanoid" id="A0A482XAM9"/>
<dbReference type="PROSITE" id="PS50209">
    <property type="entry name" value="CARD"/>
    <property type="match status" value="1"/>
</dbReference>
<name>A0A482XAM9_LAOST</name>
<evidence type="ECO:0000259" key="2">
    <source>
        <dbReference type="PROSITE" id="PS50209"/>
    </source>
</evidence>
<proteinExistence type="predicted"/>
<feature type="compositionally biased region" description="Basic and acidic residues" evidence="1">
    <location>
        <begin position="135"/>
        <end position="155"/>
    </location>
</feature>
<dbReference type="GO" id="GO:0042981">
    <property type="term" value="P:regulation of apoptotic process"/>
    <property type="evidence" value="ECO:0007669"/>
    <property type="project" value="InterPro"/>
</dbReference>
<dbReference type="AlphaFoldDB" id="A0A482XAM9"/>
<evidence type="ECO:0000313" key="4">
    <source>
        <dbReference type="Proteomes" id="UP000291343"/>
    </source>
</evidence>
<comment type="caution">
    <text evidence="3">The sequence shown here is derived from an EMBL/GenBank/DDBJ whole genome shotgun (WGS) entry which is preliminary data.</text>
</comment>
<dbReference type="SMR" id="A0A482XAM9"/>
<evidence type="ECO:0000256" key="1">
    <source>
        <dbReference type="SAM" id="MobiDB-lite"/>
    </source>
</evidence>
<dbReference type="EMBL" id="QKKF02014912">
    <property type="protein sequence ID" value="RZF42528.1"/>
    <property type="molecule type" value="Genomic_DNA"/>
</dbReference>
<dbReference type="Pfam" id="PF00619">
    <property type="entry name" value="CARD"/>
    <property type="match status" value="1"/>
</dbReference>
<gene>
    <name evidence="3" type="ORF">LSTR_LSTR004447</name>
</gene>
<dbReference type="InterPro" id="IPR001315">
    <property type="entry name" value="CARD"/>
</dbReference>
<organism evidence="3 4">
    <name type="scientific">Laodelphax striatellus</name>
    <name type="common">Small brown planthopper</name>
    <name type="synonym">Delphax striatella</name>
    <dbReference type="NCBI Taxonomy" id="195883"/>
    <lineage>
        <taxon>Eukaryota</taxon>
        <taxon>Metazoa</taxon>
        <taxon>Ecdysozoa</taxon>
        <taxon>Arthropoda</taxon>
        <taxon>Hexapoda</taxon>
        <taxon>Insecta</taxon>
        <taxon>Pterygota</taxon>
        <taxon>Neoptera</taxon>
        <taxon>Paraneoptera</taxon>
        <taxon>Hemiptera</taxon>
        <taxon>Auchenorrhyncha</taxon>
        <taxon>Fulgoroidea</taxon>
        <taxon>Delphacidae</taxon>
        <taxon>Criomorphinae</taxon>
        <taxon>Laodelphax</taxon>
    </lineage>
</organism>
<dbReference type="CDD" id="cd01671">
    <property type="entry name" value="CARD"/>
    <property type="match status" value="1"/>
</dbReference>
<dbReference type="Proteomes" id="UP000291343">
    <property type="component" value="Unassembled WGS sequence"/>
</dbReference>
<sequence>MLLLSIEKDLTWTIDVARQLSKVQNTSVSFKQVGMAGMCEVASSLEKHKKIIVRELKSSKILSLLVEKGVFSADEEDLVRNEHNESVKGDIFIDLISKKGVHAFEQFCFALELECPHILSELLSEDFGSPTKNGMDVDKDGEGSIRHIDSDAKESDPEDAPETTTHSSR</sequence>
<dbReference type="STRING" id="195883.A0A482XAM9"/>
<reference evidence="3 4" key="1">
    <citation type="journal article" date="2017" name="Gigascience">
        <title>Genome sequence of the small brown planthopper, Laodelphax striatellus.</title>
        <authorList>
            <person name="Zhu J."/>
            <person name="Jiang F."/>
            <person name="Wang X."/>
            <person name="Yang P."/>
            <person name="Bao Y."/>
            <person name="Zhao W."/>
            <person name="Wang W."/>
            <person name="Lu H."/>
            <person name="Wang Q."/>
            <person name="Cui N."/>
            <person name="Li J."/>
            <person name="Chen X."/>
            <person name="Luo L."/>
            <person name="Yu J."/>
            <person name="Kang L."/>
            <person name="Cui F."/>
        </authorList>
    </citation>
    <scope>NUCLEOTIDE SEQUENCE [LARGE SCALE GENOMIC DNA]</scope>
    <source>
        <strain evidence="3">Lst14</strain>
    </source>
</reference>
<accession>A0A482XAM9</accession>
<dbReference type="InterPro" id="IPR011029">
    <property type="entry name" value="DEATH-like_dom_sf"/>
</dbReference>
<dbReference type="SUPFAM" id="SSF47986">
    <property type="entry name" value="DEATH domain"/>
    <property type="match status" value="1"/>
</dbReference>
<protein>
    <recommendedName>
        <fullName evidence="2">CARD domain-containing protein</fullName>
    </recommendedName>
</protein>
<dbReference type="OrthoDB" id="10031931at2759"/>
<dbReference type="Gene3D" id="1.10.533.10">
    <property type="entry name" value="Death Domain, Fas"/>
    <property type="match status" value="1"/>
</dbReference>